<name>A0ABP8D2H0_9ACTN</name>
<comment type="caution">
    <text evidence="2">The sequence shown here is derived from an EMBL/GenBank/DDBJ whole genome shotgun (WGS) entry which is preliminary data.</text>
</comment>
<feature type="region of interest" description="Disordered" evidence="1">
    <location>
        <begin position="209"/>
        <end position="243"/>
    </location>
</feature>
<keyword evidence="3" id="KW-1185">Reference proteome</keyword>
<organism evidence="2 3">
    <name type="scientific">Dactylosporangium darangshiense</name>
    <dbReference type="NCBI Taxonomy" id="579108"/>
    <lineage>
        <taxon>Bacteria</taxon>
        <taxon>Bacillati</taxon>
        <taxon>Actinomycetota</taxon>
        <taxon>Actinomycetes</taxon>
        <taxon>Micromonosporales</taxon>
        <taxon>Micromonosporaceae</taxon>
        <taxon>Dactylosporangium</taxon>
    </lineage>
</organism>
<evidence type="ECO:0000313" key="3">
    <source>
        <dbReference type="Proteomes" id="UP001500620"/>
    </source>
</evidence>
<protein>
    <recommendedName>
        <fullName evidence="4">HNH nuclease domain-containing protein</fullName>
    </recommendedName>
</protein>
<gene>
    <name evidence="2" type="ORF">GCM10022255_017230</name>
</gene>
<dbReference type="Proteomes" id="UP001500620">
    <property type="component" value="Unassembled WGS sequence"/>
</dbReference>
<evidence type="ECO:0000313" key="2">
    <source>
        <dbReference type="EMBL" id="GAA4246351.1"/>
    </source>
</evidence>
<accession>A0ABP8D2H0</accession>
<sequence length="243" mass="27826">MLSAPRGCELRVMTDAHDQGLTLHLITHVPAHEPREEDPHYHLFEQVKARMKRQGLWRCVINDNYCGGNVELHHSHIEFSQAGGVDIDKVNQQLGLHLDDDGDFQEWIESPGNLEPLCAVHHRTHFGVHVIPGPLWEPLRYRAADVKPAAEFIPADELDDDDRETVVKTTRTTTVRRRPTKSGEVEVDKVEDEKTKVKVVAGHHTVEEHVERHHSVDKAAVPRQRAPRRTERKGFFSRLFGRD</sequence>
<feature type="compositionally biased region" description="Basic and acidic residues" evidence="1">
    <location>
        <begin position="228"/>
        <end position="243"/>
    </location>
</feature>
<evidence type="ECO:0008006" key="4">
    <source>
        <dbReference type="Google" id="ProtNLM"/>
    </source>
</evidence>
<dbReference type="EMBL" id="BAABAT010000003">
    <property type="protein sequence ID" value="GAA4246351.1"/>
    <property type="molecule type" value="Genomic_DNA"/>
</dbReference>
<proteinExistence type="predicted"/>
<evidence type="ECO:0000256" key="1">
    <source>
        <dbReference type="SAM" id="MobiDB-lite"/>
    </source>
</evidence>
<reference evidence="3" key="1">
    <citation type="journal article" date="2019" name="Int. J. Syst. Evol. Microbiol.">
        <title>The Global Catalogue of Microorganisms (GCM) 10K type strain sequencing project: providing services to taxonomists for standard genome sequencing and annotation.</title>
        <authorList>
            <consortium name="The Broad Institute Genomics Platform"/>
            <consortium name="The Broad Institute Genome Sequencing Center for Infectious Disease"/>
            <person name="Wu L."/>
            <person name="Ma J."/>
        </authorList>
    </citation>
    <scope>NUCLEOTIDE SEQUENCE [LARGE SCALE GENOMIC DNA]</scope>
    <source>
        <strain evidence="3">JCM 17441</strain>
    </source>
</reference>